<evidence type="ECO:0000313" key="3">
    <source>
        <dbReference type="Proteomes" id="UP001396334"/>
    </source>
</evidence>
<dbReference type="Proteomes" id="UP001396334">
    <property type="component" value="Unassembled WGS sequence"/>
</dbReference>
<protein>
    <submittedName>
        <fullName evidence="2">Uncharacterized protein</fullName>
    </submittedName>
</protein>
<keyword evidence="3" id="KW-1185">Reference proteome</keyword>
<keyword evidence="1" id="KW-0732">Signal</keyword>
<organism evidence="2 3">
    <name type="scientific">Hibiscus sabdariffa</name>
    <name type="common">roselle</name>
    <dbReference type="NCBI Taxonomy" id="183260"/>
    <lineage>
        <taxon>Eukaryota</taxon>
        <taxon>Viridiplantae</taxon>
        <taxon>Streptophyta</taxon>
        <taxon>Embryophyta</taxon>
        <taxon>Tracheophyta</taxon>
        <taxon>Spermatophyta</taxon>
        <taxon>Magnoliopsida</taxon>
        <taxon>eudicotyledons</taxon>
        <taxon>Gunneridae</taxon>
        <taxon>Pentapetalae</taxon>
        <taxon>rosids</taxon>
        <taxon>malvids</taxon>
        <taxon>Malvales</taxon>
        <taxon>Malvaceae</taxon>
        <taxon>Malvoideae</taxon>
        <taxon>Hibiscus</taxon>
    </lineage>
</organism>
<accession>A0ABR2NWX8</accession>
<sequence length="219" mass="24158">MLLPVLLLMFVRKLKSDVQTLDSKGPSSAINSPVKFVVPRLWNEFKCIGSQAKIREPKAIPNVSEPLVDDGLQFRGVVREPTSSVEAIRESTPVIATEPVEVVRESTSTIALEPVSVRESTLVIATEPIYLVVAFRGFVQRSNLNRVPSLVYHRRSKVASDPVQLKCSVNQPNVCQQPSIDEQSSLYAQPDVNQQPSIVEQPSSSPIVVSSLVFVLRPM</sequence>
<feature type="chain" id="PRO_5045990788" evidence="1">
    <location>
        <begin position="17"/>
        <end position="219"/>
    </location>
</feature>
<name>A0ABR2NWX8_9ROSI</name>
<comment type="caution">
    <text evidence="2">The sequence shown here is derived from an EMBL/GenBank/DDBJ whole genome shotgun (WGS) entry which is preliminary data.</text>
</comment>
<reference evidence="2 3" key="1">
    <citation type="journal article" date="2024" name="G3 (Bethesda)">
        <title>Genome assembly of Hibiscus sabdariffa L. provides insights into metabolisms of medicinal natural products.</title>
        <authorList>
            <person name="Kim T."/>
        </authorList>
    </citation>
    <scope>NUCLEOTIDE SEQUENCE [LARGE SCALE GENOMIC DNA]</scope>
    <source>
        <strain evidence="2">TK-2024</strain>
        <tissue evidence="2">Old leaves</tissue>
    </source>
</reference>
<dbReference type="EMBL" id="JBBPBN010000092">
    <property type="protein sequence ID" value="KAK8980666.1"/>
    <property type="molecule type" value="Genomic_DNA"/>
</dbReference>
<evidence type="ECO:0000256" key="1">
    <source>
        <dbReference type="SAM" id="SignalP"/>
    </source>
</evidence>
<proteinExistence type="predicted"/>
<evidence type="ECO:0000313" key="2">
    <source>
        <dbReference type="EMBL" id="KAK8980666.1"/>
    </source>
</evidence>
<gene>
    <name evidence="2" type="ORF">V6N11_072981</name>
</gene>
<feature type="signal peptide" evidence="1">
    <location>
        <begin position="1"/>
        <end position="16"/>
    </location>
</feature>